<sequence length="92" mass="10154">MYVLHSVAQRIVSLLTSLEFRLQISYASLQFHNSSLSSLHFHMTSLQVRHDSLTSLQFSLYSSQSYKQCLCGTSVSDIVPGAAQLACTPNTA</sequence>
<dbReference type="AlphaFoldDB" id="A0AAE1G296"/>
<gene>
    <name evidence="1" type="ORF">Pcinc_010727</name>
</gene>
<comment type="caution">
    <text evidence="1">The sequence shown here is derived from an EMBL/GenBank/DDBJ whole genome shotgun (WGS) entry which is preliminary data.</text>
</comment>
<accession>A0AAE1G296</accession>
<organism evidence="1 2">
    <name type="scientific">Petrolisthes cinctipes</name>
    <name type="common">Flat porcelain crab</name>
    <dbReference type="NCBI Taxonomy" id="88211"/>
    <lineage>
        <taxon>Eukaryota</taxon>
        <taxon>Metazoa</taxon>
        <taxon>Ecdysozoa</taxon>
        <taxon>Arthropoda</taxon>
        <taxon>Crustacea</taxon>
        <taxon>Multicrustacea</taxon>
        <taxon>Malacostraca</taxon>
        <taxon>Eumalacostraca</taxon>
        <taxon>Eucarida</taxon>
        <taxon>Decapoda</taxon>
        <taxon>Pleocyemata</taxon>
        <taxon>Anomura</taxon>
        <taxon>Galatheoidea</taxon>
        <taxon>Porcellanidae</taxon>
        <taxon>Petrolisthes</taxon>
    </lineage>
</organism>
<name>A0AAE1G296_PETCI</name>
<evidence type="ECO:0000313" key="1">
    <source>
        <dbReference type="EMBL" id="KAK3885073.1"/>
    </source>
</evidence>
<protein>
    <submittedName>
        <fullName evidence="1">Uncharacterized protein</fullName>
    </submittedName>
</protein>
<keyword evidence="2" id="KW-1185">Reference proteome</keyword>
<dbReference type="Proteomes" id="UP001286313">
    <property type="component" value="Unassembled WGS sequence"/>
</dbReference>
<dbReference type="EMBL" id="JAWQEG010000831">
    <property type="protein sequence ID" value="KAK3885073.1"/>
    <property type="molecule type" value="Genomic_DNA"/>
</dbReference>
<reference evidence="1" key="1">
    <citation type="submission" date="2023-10" db="EMBL/GenBank/DDBJ databases">
        <title>Genome assemblies of two species of porcelain crab, Petrolisthes cinctipes and Petrolisthes manimaculis (Anomura: Porcellanidae).</title>
        <authorList>
            <person name="Angst P."/>
        </authorList>
    </citation>
    <scope>NUCLEOTIDE SEQUENCE</scope>
    <source>
        <strain evidence="1">PB745_01</strain>
        <tissue evidence="1">Gill</tissue>
    </source>
</reference>
<proteinExistence type="predicted"/>
<evidence type="ECO:0000313" key="2">
    <source>
        <dbReference type="Proteomes" id="UP001286313"/>
    </source>
</evidence>